<dbReference type="Proteomes" id="UP000246635">
    <property type="component" value="Unassembled WGS sequence"/>
</dbReference>
<comment type="caution">
    <text evidence="2">The sequence shown here is derived from an EMBL/GenBank/DDBJ whole genome shotgun (WGS) entry which is preliminary data.</text>
</comment>
<dbReference type="Gene3D" id="3.40.50.300">
    <property type="entry name" value="P-loop containing nucleotide triphosphate hydrolases"/>
    <property type="match status" value="1"/>
</dbReference>
<dbReference type="OrthoDB" id="88903at2"/>
<dbReference type="PANTHER" id="PTHR22674">
    <property type="entry name" value="NTPASE, KAP FAMILY P-LOOP DOMAIN-CONTAINING 1"/>
    <property type="match status" value="1"/>
</dbReference>
<dbReference type="AlphaFoldDB" id="A0A2V2YYW4"/>
<sequence>MNVFYNNKPYNMAENNDLFGTVFKAETIRSILDNSTEYFEENNMIALYGNWGSGKTSVMKYIESKTTRYKTVFFEAWKYEHDSNLALSLFEQIVAIIEDENEMSSPIIESIKVLGRSIFNFGKKLLHNSEISLYGITVATGLTENDIVSIGNRSFYAEVIEFNKKFKMLIEDYYQHTSRKILIFVDDLDRCESENILNLLSSIKHFFTDSNKIVYFCGIDKDAVNKAINIKYNNIIKSEEYLEKIFDLTFNMPEIISVDEFINDFFRKLNIQNNSERYSRELLQDFFRRMNFTNPRKVKKVLNKYIYLNDLFKSGLGVERHFPESFENHSPMQMVMIMFVIILYEFNRKLFDGIYDIESKFAQIINNHKAEQVYTEQSRSESLSSFINRYRASYKYLNINFGMSDSVIIEKRRNDIVMLIMSILPTDINNISVPALGSNNSNEVNTNITNYISQFRMTENKILYLFALQFFDLVSDINKKKYTDHSGNIGFYSLFQMANLYF</sequence>
<dbReference type="PANTHER" id="PTHR22674:SF6">
    <property type="entry name" value="NTPASE KAP FAMILY P-LOOP DOMAIN-CONTAINING PROTEIN 1"/>
    <property type="match status" value="1"/>
</dbReference>
<feature type="domain" description="KAP NTPase" evidence="1">
    <location>
        <begin position="26"/>
        <end position="304"/>
    </location>
</feature>
<dbReference type="InterPro" id="IPR011646">
    <property type="entry name" value="KAP_P-loop"/>
</dbReference>
<evidence type="ECO:0000313" key="3">
    <source>
        <dbReference type="Proteomes" id="UP000246635"/>
    </source>
</evidence>
<organism evidence="2 3">
    <name type="scientific">Paenibacillus cellulosilyticus</name>
    <dbReference type="NCBI Taxonomy" id="375489"/>
    <lineage>
        <taxon>Bacteria</taxon>
        <taxon>Bacillati</taxon>
        <taxon>Bacillota</taxon>
        <taxon>Bacilli</taxon>
        <taxon>Bacillales</taxon>
        <taxon>Paenibacillaceae</taxon>
        <taxon>Paenibacillus</taxon>
    </lineage>
</organism>
<reference evidence="2 3" key="1">
    <citation type="submission" date="2018-05" db="EMBL/GenBank/DDBJ databases">
        <title>Genomic Encyclopedia of Type Strains, Phase III (KMG-III): the genomes of soil and plant-associated and newly described type strains.</title>
        <authorList>
            <person name="Whitman W."/>
        </authorList>
    </citation>
    <scope>NUCLEOTIDE SEQUENCE [LARGE SCALE GENOMIC DNA]</scope>
    <source>
        <strain evidence="2 3">CECT 5696</strain>
    </source>
</reference>
<evidence type="ECO:0000259" key="1">
    <source>
        <dbReference type="Pfam" id="PF07693"/>
    </source>
</evidence>
<keyword evidence="3" id="KW-1185">Reference proteome</keyword>
<evidence type="ECO:0000313" key="2">
    <source>
        <dbReference type="EMBL" id="PWW05054.1"/>
    </source>
</evidence>
<dbReference type="RefSeq" id="WP_110043603.1">
    <property type="nucleotide sequence ID" value="NZ_CP054613.1"/>
</dbReference>
<proteinExistence type="predicted"/>
<protein>
    <submittedName>
        <fullName evidence="2">KAP-like P-loop domain-containing protein</fullName>
    </submittedName>
</protein>
<dbReference type="Pfam" id="PF07693">
    <property type="entry name" value="KAP_NTPase"/>
    <property type="match status" value="1"/>
</dbReference>
<dbReference type="InterPro" id="IPR052754">
    <property type="entry name" value="NTPase_KAP_P-loop"/>
</dbReference>
<dbReference type="EMBL" id="QGTQ01000005">
    <property type="protein sequence ID" value="PWW05054.1"/>
    <property type="molecule type" value="Genomic_DNA"/>
</dbReference>
<gene>
    <name evidence="2" type="ORF">DFQ01_10537</name>
</gene>
<dbReference type="InterPro" id="IPR027417">
    <property type="entry name" value="P-loop_NTPase"/>
</dbReference>
<dbReference type="SUPFAM" id="SSF52540">
    <property type="entry name" value="P-loop containing nucleoside triphosphate hydrolases"/>
    <property type="match status" value="1"/>
</dbReference>
<accession>A0A2V2YYW4</accession>
<name>A0A2V2YYW4_9BACL</name>